<gene>
    <name evidence="2" type="ORF">BVRB_013820</name>
</gene>
<feature type="region of interest" description="Disordered" evidence="1">
    <location>
        <begin position="35"/>
        <end position="90"/>
    </location>
</feature>
<evidence type="ECO:0000313" key="3">
    <source>
        <dbReference type="Proteomes" id="UP000035740"/>
    </source>
</evidence>
<accession>A0A0J8B500</accession>
<dbReference type="EMBL" id="KQ090644">
    <property type="protein sequence ID" value="KMS94948.1"/>
    <property type="molecule type" value="Genomic_DNA"/>
</dbReference>
<feature type="compositionally biased region" description="Basic residues" evidence="1">
    <location>
        <begin position="35"/>
        <end position="48"/>
    </location>
</feature>
<sequence length="90" mass="9371">WSLTVGQRAGGEEDGGLGRCVCGAMLGDRCGLKRRGRLSGKEEKRRRKEGGARGMTSAIGDDGARMGERPAVGHEGSGTERGARESGVRG</sequence>
<reference evidence="2 3" key="1">
    <citation type="journal article" date="2014" name="Nature">
        <title>The genome of the recently domesticated crop plant sugar beet (Beta vulgaris).</title>
        <authorList>
            <person name="Dohm J.C."/>
            <person name="Minoche A.E."/>
            <person name="Holtgrawe D."/>
            <person name="Capella-Gutierrez S."/>
            <person name="Zakrzewski F."/>
            <person name="Tafer H."/>
            <person name="Rupp O."/>
            <person name="Sorensen T.R."/>
            <person name="Stracke R."/>
            <person name="Reinhardt R."/>
            <person name="Goesmann A."/>
            <person name="Kraft T."/>
            <person name="Schulz B."/>
            <person name="Stadler P.F."/>
            <person name="Schmidt T."/>
            <person name="Gabaldon T."/>
            <person name="Lehrach H."/>
            <person name="Weisshaar B."/>
            <person name="Himmelbauer H."/>
        </authorList>
    </citation>
    <scope>NUCLEOTIDE SEQUENCE [LARGE SCALE GENOMIC DNA]</scope>
    <source>
        <tissue evidence="2">Taproot</tissue>
    </source>
</reference>
<name>A0A0J8B500_BETVV</name>
<dbReference type="AlphaFoldDB" id="A0A0J8B500"/>
<protein>
    <submittedName>
        <fullName evidence="2">Uncharacterized protein</fullName>
    </submittedName>
</protein>
<feature type="non-terminal residue" evidence="2">
    <location>
        <position position="1"/>
    </location>
</feature>
<keyword evidence="3" id="KW-1185">Reference proteome</keyword>
<dbReference type="Gramene" id="KMS94948">
    <property type="protein sequence ID" value="KMS94948"/>
    <property type="gene ID" value="BVRB_013820"/>
</dbReference>
<evidence type="ECO:0000313" key="2">
    <source>
        <dbReference type="EMBL" id="KMS94948.1"/>
    </source>
</evidence>
<feature type="compositionally biased region" description="Basic and acidic residues" evidence="1">
    <location>
        <begin position="62"/>
        <end position="90"/>
    </location>
</feature>
<organism evidence="2 3">
    <name type="scientific">Beta vulgaris subsp. vulgaris</name>
    <name type="common">Beet</name>
    <dbReference type="NCBI Taxonomy" id="3555"/>
    <lineage>
        <taxon>Eukaryota</taxon>
        <taxon>Viridiplantae</taxon>
        <taxon>Streptophyta</taxon>
        <taxon>Embryophyta</taxon>
        <taxon>Tracheophyta</taxon>
        <taxon>Spermatophyta</taxon>
        <taxon>Magnoliopsida</taxon>
        <taxon>eudicotyledons</taxon>
        <taxon>Gunneridae</taxon>
        <taxon>Pentapetalae</taxon>
        <taxon>Caryophyllales</taxon>
        <taxon>Chenopodiaceae</taxon>
        <taxon>Betoideae</taxon>
        <taxon>Beta</taxon>
    </lineage>
</organism>
<proteinExistence type="predicted"/>
<evidence type="ECO:0000256" key="1">
    <source>
        <dbReference type="SAM" id="MobiDB-lite"/>
    </source>
</evidence>
<dbReference type="Proteomes" id="UP000035740">
    <property type="component" value="Unassembled WGS sequence"/>
</dbReference>